<evidence type="ECO:0000256" key="1">
    <source>
        <dbReference type="ARBA" id="ARBA00004123"/>
    </source>
</evidence>
<comment type="caution">
    <text evidence="10">The sequence shown here is derived from an EMBL/GenBank/DDBJ whole genome shotgun (WGS) entry which is preliminary data.</text>
</comment>
<dbReference type="Gene3D" id="3.30.730.10">
    <property type="entry name" value="AP2/ERF domain"/>
    <property type="match status" value="1"/>
</dbReference>
<dbReference type="FunFam" id="3.30.730.10:FF:000001">
    <property type="entry name" value="Ethylene-responsive transcription factor 2"/>
    <property type="match status" value="1"/>
</dbReference>
<feature type="domain" description="AP2/ERF" evidence="9">
    <location>
        <begin position="61"/>
        <end position="118"/>
    </location>
</feature>
<proteinExistence type="inferred from homology"/>
<evidence type="ECO:0000313" key="10">
    <source>
        <dbReference type="EMBL" id="KAL3751789.1"/>
    </source>
</evidence>
<dbReference type="Proteomes" id="UP001634007">
    <property type="component" value="Unassembled WGS sequence"/>
</dbReference>
<keyword evidence="3" id="KW-0805">Transcription regulation</keyword>
<evidence type="ECO:0000256" key="6">
    <source>
        <dbReference type="ARBA" id="ARBA00023242"/>
    </source>
</evidence>
<feature type="compositionally biased region" description="Low complexity" evidence="8">
    <location>
        <begin position="33"/>
        <end position="43"/>
    </location>
</feature>
<dbReference type="CDD" id="cd00018">
    <property type="entry name" value="AP2"/>
    <property type="match status" value="1"/>
</dbReference>
<dbReference type="InterPro" id="IPR001471">
    <property type="entry name" value="AP2/ERF_dom"/>
</dbReference>
<evidence type="ECO:0000256" key="2">
    <source>
        <dbReference type="ARBA" id="ARBA00022745"/>
    </source>
</evidence>
<evidence type="ECO:0000256" key="8">
    <source>
        <dbReference type="SAM" id="MobiDB-lite"/>
    </source>
</evidence>
<accession>A0ABD3LJ14</accession>
<comment type="similarity">
    <text evidence="7">Belongs to the AP2/ERF transcription factor family. ERF subfamily.</text>
</comment>
<dbReference type="GO" id="GO:0003677">
    <property type="term" value="F:DNA binding"/>
    <property type="evidence" value="ECO:0007669"/>
    <property type="project" value="UniProtKB-KW"/>
</dbReference>
<keyword evidence="6" id="KW-0539">Nucleus</keyword>
<protein>
    <recommendedName>
        <fullName evidence="9">AP2/ERF domain-containing protein</fullName>
    </recommendedName>
</protein>
<dbReference type="Pfam" id="PF00847">
    <property type="entry name" value="AP2"/>
    <property type="match status" value="1"/>
</dbReference>
<dbReference type="InterPro" id="IPR036955">
    <property type="entry name" value="AP2/ERF_dom_sf"/>
</dbReference>
<keyword evidence="5" id="KW-0804">Transcription</keyword>
<feature type="compositionally biased region" description="Low complexity" evidence="8">
    <location>
        <begin position="14"/>
        <end position="23"/>
    </location>
</feature>
<evidence type="ECO:0000256" key="5">
    <source>
        <dbReference type="ARBA" id="ARBA00023163"/>
    </source>
</evidence>
<feature type="region of interest" description="Disordered" evidence="8">
    <location>
        <begin position="1"/>
        <end position="64"/>
    </location>
</feature>
<dbReference type="SMART" id="SM00380">
    <property type="entry name" value="AP2"/>
    <property type="match status" value="1"/>
</dbReference>
<comment type="subcellular location">
    <subcellularLocation>
        <location evidence="1">Nucleus</location>
    </subcellularLocation>
</comment>
<dbReference type="GO" id="GO:0009873">
    <property type="term" value="P:ethylene-activated signaling pathway"/>
    <property type="evidence" value="ECO:0007669"/>
    <property type="project" value="UniProtKB-KW"/>
</dbReference>
<dbReference type="EMBL" id="JBJKBG010000002">
    <property type="protein sequence ID" value="KAL3751789.1"/>
    <property type="molecule type" value="Genomic_DNA"/>
</dbReference>
<dbReference type="AlphaFoldDB" id="A0ABD3LJ14"/>
<keyword evidence="11" id="KW-1185">Reference proteome</keyword>
<dbReference type="PANTHER" id="PTHR31677">
    <property type="entry name" value="AP2 DOMAIN CLASS TRANSCRIPTION FACTOR"/>
    <property type="match status" value="1"/>
</dbReference>
<evidence type="ECO:0000256" key="3">
    <source>
        <dbReference type="ARBA" id="ARBA00023015"/>
    </source>
</evidence>
<dbReference type="PRINTS" id="PR00367">
    <property type="entry name" value="ETHRSPELEMNT"/>
</dbReference>
<evidence type="ECO:0000259" key="9">
    <source>
        <dbReference type="PROSITE" id="PS51032"/>
    </source>
</evidence>
<dbReference type="InterPro" id="IPR016177">
    <property type="entry name" value="DNA-bd_dom_sf"/>
</dbReference>
<gene>
    <name evidence="10" type="ORF">ACJRO7_012597</name>
</gene>
<evidence type="ECO:0000256" key="7">
    <source>
        <dbReference type="ARBA" id="ARBA00024343"/>
    </source>
</evidence>
<dbReference type="GO" id="GO:0005634">
    <property type="term" value="C:nucleus"/>
    <property type="evidence" value="ECO:0007669"/>
    <property type="project" value="UniProtKB-SubCell"/>
</dbReference>
<dbReference type="PROSITE" id="PS51032">
    <property type="entry name" value="AP2_ERF"/>
    <property type="match status" value="1"/>
</dbReference>
<reference evidence="10 11" key="1">
    <citation type="submission" date="2024-11" db="EMBL/GenBank/DDBJ databases">
        <title>Chromosome-level genome assembly of Eucalyptus globulus Labill. provides insights into its genome evolution.</title>
        <authorList>
            <person name="Li X."/>
        </authorList>
    </citation>
    <scope>NUCLEOTIDE SEQUENCE [LARGE SCALE GENOMIC DNA]</scope>
    <source>
        <strain evidence="10">CL2024</strain>
        <tissue evidence="10">Fresh tender leaves</tissue>
    </source>
</reference>
<dbReference type="PANTHER" id="PTHR31677:SF146">
    <property type="entry name" value="ETHYLENE-RESPONSIVE TRANSCRIPTION FACTOR ESR2"/>
    <property type="match status" value="1"/>
</dbReference>
<evidence type="ECO:0000313" key="11">
    <source>
        <dbReference type="Proteomes" id="UP001634007"/>
    </source>
</evidence>
<dbReference type="SUPFAM" id="SSF54171">
    <property type="entry name" value="DNA-binding domain"/>
    <property type="match status" value="1"/>
</dbReference>
<keyword evidence="4" id="KW-0238">DNA-binding</keyword>
<organism evidence="10 11">
    <name type="scientific">Eucalyptus globulus</name>
    <name type="common">Tasmanian blue gum</name>
    <dbReference type="NCBI Taxonomy" id="34317"/>
    <lineage>
        <taxon>Eukaryota</taxon>
        <taxon>Viridiplantae</taxon>
        <taxon>Streptophyta</taxon>
        <taxon>Embryophyta</taxon>
        <taxon>Tracheophyta</taxon>
        <taxon>Spermatophyta</taxon>
        <taxon>Magnoliopsida</taxon>
        <taxon>eudicotyledons</taxon>
        <taxon>Gunneridae</taxon>
        <taxon>Pentapetalae</taxon>
        <taxon>rosids</taxon>
        <taxon>malvids</taxon>
        <taxon>Myrtales</taxon>
        <taxon>Myrtaceae</taxon>
        <taxon>Myrtoideae</taxon>
        <taxon>Eucalypteae</taxon>
        <taxon>Eucalyptus</taxon>
    </lineage>
</organism>
<keyword evidence="2" id="KW-0936">Ethylene signaling pathway</keyword>
<evidence type="ECO:0000256" key="4">
    <source>
        <dbReference type="ARBA" id="ARBA00023125"/>
    </source>
</evidence>
<name>A0ABD3LJ14_EUCGL</name>
<sequence length="406" mass="43556">MEDAIRRLHGATQNPETNPTETTFPDHPKKPSTTATATATATANPNKRALRDGPPSGGATRYRGVRRRPWGRYAAEIRDPQSKERRWLGTFDTAEEAACAYDCAARAMRGIKARTNFVYPNSPPPLPHSAHHHLFNYSKQSASSQTFRGFPIGSRSSWQSTLATGGDFNLAASQRSVAGSSGLDMLLLRDFLNPSPSATTASLYSPYGHFPNLQTLTTSTPITFSAGSLVSPSTGNPCSSTSSMNLHLAEDHQICPVESPVSASISTMASTTPENHKQDVEQLFTQEYSSGNSGLLEEVIERFFPKPSSPPKSQPACSSATAEEPAASVECSAAGSEYASDSTASLEQLESFDILAAAGPQATALWGEWPESGLQMLQDQYSLFEDVLQCPDYVMSSFAAATVENA</sequence>